<feature type="binding site" evidence="11">
    <location>
        <position position="164"/>
    </location>
    <ligand>
        <name>ATP</name>
        <dbReference type="ChEBI" id="CHEBI:30616"/>
    </ligand>
</feature>
<dbReference type="InterPro" id="IPR017441">
    <property type="entry name" value="Protein_kinase_ATP_BS"/>
</dbReference>
<dbReference type="Pfam" id="PF00169">
    <property type="entry name" value="PH"/>
    <property type="match status" value="1"/>
</dbReference>
<evidence type="ECO:0000256" key="10">
    <source>
        <dbReference type="ARBA" id="ARBA00048679"/>
    </source>
</evidence>
<dbReference type="FunFam" id="3.30.200.20:FF:000103">
    <property type="entry name" value="Protein kinase C"/>
    <property type="match status" value="1"/>
</dbReference>
<dbReference type="PROSITE" id="PS50011">
    <property type="entry name" value="PROTEIN_KINASE_DOM"/>
    <property type="match status" value="1"/>
</dbReference>
<dbReference type="PROSITE" id="PS00108">
    <property type="entry name" value="PROTEIN_KINASE_ST"/>
    <property type="match status" value="3"/>
</dbReference>
<keyword evidence="8 11" id="KW-0067">ATP-binding</keyword>
<name>A0A0L7LP67_OPEBR</name>
<evidence type="ECO:0000256" key="5">
    <source>
        <dbReference type="ARBA" id="ARBA00022679"/>
    </source>
</evidence>
<dbReference type="InterPro" id="IPR017892">
    <property type="entry name" value="Pkinase_C"/>
</dbReference>
<comment type="catalytic activity">
    <reaction evidence="9">
        <text>L-threonyl-[protein] + ATP = O-phospho-L-threonyl-[protein] + ADP + H(+)</text>
        <dbReference type="Rhea" id="RHEA:46608"/>
        <dbReference type="Rhea" id="RHEA-COMP:11060"/>
        <dbReference type="Rhea" id="RHEA-COMP:11605"/>
        <dbReference type="ChEBI" id="CHEBI:15378"/>
        <dbReference type="ChEBI" id="CHEBI:30013"/>
        <dbReference type="ChEBI" id="CHEBI:30616"/>
        <dbReference type="ChEBI" id="CHEBI:61977"/>
        <dbReference type="ChEBI" id="CHEBI:456216"/>
        <dbReference type="EC" id="2.7.11.1"/>
    </reaction>
</comment>
<dbReference type="GO" id="GO:0004674">
    <property type="term" value="F:protein serine/threonine kinase activity"/>
    <property type="evidence" value="ECO:0007669"/>
    <property type="project" value="UniProtKB-KW"/>
</dbReference>
<dbReference type="SMART" id="SM00233">
    <property type="entry name" value="PH"/>
    <property type="match status" value="1"/>
</dbReference>
<dbReference type="STRING" id="104452.A0A0L7LP67"/>
<dbReference type="FunFam" id="1.10.510.10:FF:000713">
    <property type="entry name" value="Non-specific serine/threonine protein kinase"/>
    <property type="match status" value="1"/>
</dbReference>
<dbReference type="InterPro" id="IPR011009">
    <property type="entry name" value="Kinase-like_dom_sf"/>
</dbReference>
<evidence type="ECO:0000256" key="7">
    <source>
        <dbReference type="ARBA" id="ARBA00022777"/>
    </source>
</evidence>
<feature type="domain" description="PH" evidence="12">
    <location>
        <begin position="8"/>
        <end position="110"/>
    </location>
</feature>
<sequence length="824" mass="92981">MAEAAPLVIVKEGWLHKRGEHIRNWRDRYFILFDNGDLMGYKTQPERNNYRDPLNKFTVRDCQIMAVDKPRPYTFTIRGLQWTTVIERNFCVDNDKEREEWVAAIRFVAAQLSPAAADPAAPAACCASFQTLEKFEFVKVLGKGTFGKVVLSREKGTGRIYAMKILKKNIIIQKDEVAHTNTENRVLKKTRHPFLTALKYSFETADRVCFVMEYANGGELFFHLSRERSFSEERTRFYGAEIVSALGYLHSEGIIYRDLKLENLLLDKDGHIKIADFGLCKSLGYLHSEGIIYRDLKLENLLLVKDGHIKIADFGLYLHSEGIIYRDLQLENLLLDKDGHIKIADFGLCKVRPSASTVQSLGYLHSKGIIYRDLKLENLLLDKDGHIKIADFGLCKVNITYGRTTKTFCGTPEYLAPEVLDDTDYGPAVDWWGTGVVLYEMACGRLPFYNRDHDVLFSLIVSEEVRFPRTLSNACRLLLSGLLTKDPAARLGAGPDDSLEIMNHPFFAAVNWTDLVAKRIPPPFKPQVESETDTRYFDSEFTGESVELTPPENEAALSRIQEEPFPQFSYQFSYQVTSSYFEFTGESVELTPPENEAALSRIREEPFPQFSYQVTSSYFDSEFTGESVELTPPENEAALSRIQEEPFPQFSYQVTSSYFEFTGESVELTPPENEAALSRIREEPFPQFSYQVTSSYFEFTGESVELTPPKNEAALSRIQEEPFPQFSYQVTIHGRVRGADAARERGRTQPHIGGALPAVLVPVHGRVRGADAARERGRTQPHIGGALPAVLVPVHGRVRGADAARERGRTPPHIGGALSAVLVP</sequence>
<keyword evidence="3 15" id="KW-0723">Serine/threonine-protein kinase</keyword>
<dbReference type="InterPro" id="IPR001849">
    <property type="entry name" value="PH_domain"/>
</dbReference>
<keyword evidence="4" id="KW-0597">Phosphoprotein</keyword>
<evidence type="ECO:0000256" key="9">
    <source>
        <dbReference type="ARBA" id="ARBA00047899"/>
    </source>
</evidence>
<accession>A0A0L7LP67</accession>
<dbReference type="AlphaFoldDB" id="A0A0L7LP67"/>
<dbReference type="Gene3D" id="3.30.200.20">
    <property type="entry name" value="Phosphorylase Kinase, domain 1"/>
    <property type="match status" value="1"/>
</dbReference>
<dbReference type="SUPFAM" id="SSF56112">
    <property type="entry name" value="Protein kinase-like (PK-like)"/>
    <property type="match status" value="4"/>
</dbReference>
<dbReference type="FunFam" id="1.10.510.10:FF:000551">
    <property type="entry name" value="Non-specific serine/threonine protein kinase"/>
    <property type="match status" value="1"/>
</dbReference>
<dbReference type="Gene3D" id="2.30.29.30">
    <property type="entry name" value="Pleckstrin-homology domain (PH domain)/Phosphotyrosine-binding domain (PTB)"/>
    <property type="match status" value="1"/>
</dbReference>
<evidence type="ECO:0000259" key="12">
    <source>
        <dbReference type="PROSITE" id="PS50003"/>
    </source>
</evidence>
<evidence type="ECO:0000256" key="3">
    <source>
        <dbReference type="ARBA" id="ARBA00022527"/>
    </source>
</evidence>
<feature type="domain" description="AGC-kinase C-terminal" evidence="14">
    <location>
        <begin position="508"/>
        <end position="580"/>
    </location>
</feature>
<keyword evidence="6 11" id="KW-0547">Nucleotide-binding</keyword>
<organism evidence="15 16">
    <name type="scientific">Operophtera brumata</name>
    <name type="common">Winter moth</name>
    <name type="synonym">Phalaena brumata</name>
    <dbReference type="NCBI Taxonomy" id="104452"/>
    <lineage>
        <taxon>Eukaryota</taxon>
        <taxon>Metazoa</taxon>
        <taxon>Ecdysozoa</taxon>
        <taxon>Arthropoda</taxon>
        <taxon>Hexapoda</taxon>
        <taxon>Insecta</taxon>
        <taxon>Pterygota</taxon>
        <taxon>Neoptera</taxon>
        <taxon>Endopterygota</taxon>
        <taxon>Lepidoptera</taxon>
        <taxon>Glossata</taxon>
        <taxon>Ditrysia</taxon>
        <taxon>Geometroidea</taxon>
        <taxon>Geometridae</taxon>
        <taxon>Larentiinae</taxon>
        <taxon>Operophtera</taxon>
    </lineage>
</organism>
<dbReference type="PANTHER" id="PTHR24351">
    <property type="entry name" value="RIBOSOMAL PROTEIN S6 KINASE"/>
    <property type="match status" value="1"/>
</dbReference>
<dbReference type="PROSITE" id="PS51285">
    <property type="entry name" value="AGC_KINASE_CTER"/>
    <property type="match status" value="1"/>
</dbReference>
<protein>
    <recommendedName>
        <fullName evidence="2">non-specific serine/threonine protein kinase</fullName>
        <ecNumber evidence="2">2.7.11.1</ecNumber>
    </recommendedName>
</protein>
<dbReference type="InterPro" id="IPR011993">
    <property type="entry name" value="PH-like_dom_sf"/>
</dbReference>
<dbReference type="InterPro" id="IPR000719">
    <property type="entry name" value="Prot_kinase_dom"/>
</dbReference>
<dbReference type="InterPro" id="IPR039026">
    <property type="entry name" value="PH_PKB"/>
</dbReference>
<keyword evidence="16" id="KW-1185">Reference proteome</keyword>
<proteinExistence type="inferred from homology"/>
<dbReference type="SMART" id="SM00220">
    <property type="entry name" value="S_TKc"/>
    <property type="match status" value="1"/>
</dbReference>
<dbReference type="FunFam" id="2.30.29.30:FF:000404">
    <property type="entry name" value="Non-specific serine/threonine protein kinase"/>
    <property type="match status" value="1"/>
</dbReference>
<evidence type="ECO:0000256" key="2">
    <source>
        <dbReference type="ARBA" id="ARBA00012513"/>
    </source>
</evidence>
<dbReference type="CDD" id="cd01241">
    <property type="entry name" value="PH_PKB"/>
    <property type="match status" value="1"/>
</dbReference>
<evidence type="ECO:0000256" key="8">
    <source>
        <dbReference type="ARBA" id="ARBA00022840"/>
    </source>
</evidence>
<dbReference type="Pfam" id="PF00069">
    <property type="entry name" value="Pkinase"/>
    <property type="match status" value="3"/>
</dbReference>
<dbReference type="EC" id="2.7.11.1" evidence="2"/>
<evidence type="ECO:0000256" key="1">
    <source>
        <dbReference type="ARBA" id="ARBA00006935"/>
    </source>
</evidence>
<comment type="caution">
    <text evidence="15">The sequence shown here is derived from an EMBL/GenBank/DDBJ whole genome shotgun (WGS) entry which is preliminary data.</text>
</comment>
<feature type="domain" description="Protein kinase" evidence="13">
    <location>
        <begin position="135"/>
        <end position="507"/>
    </location>
</feature>
<evidence type="ECO:0000259" key="14">
    <source>
        <dbReference type="PROSITE" id="PS51285"/>
    </source>
</evidence>
<dbReference type="PROSITE" id="PS00107">
    <property type="entry name" value="PROTEIN_KINASE_ATP"/>
    <property type="match status" value="1"/>
</dbReference>
<dbReference type="GO" id="GO:0005524">
    <property type="term" value="F:ATP binding"/>
    <property type="evidence" value="ECO:0007669"/>
    <property type="project" value="UniProtKB-UniRule"/>
</dbReference>
<dbReference type="PROSITE" id="PS50003">
    <property type="entry name" value="PH_DOMAIN"/>
    <property type="match status" value="1"/>
</dbReference>
<feature type="non-terminal residue" evidence="15">
    <location>
        <position position="824"/>
    </location>
</feature>
<keyword evidence="5" id="KW-0808">Transferase</keyword>
<dbReference type="Gene3D" id="1.10.510.10">
    <property type="entry name" value="Transferase(Phosphotransferase) domain 1"/>
    <property type="match status" value="4"/>
</dbReference>
<dbReference type="InterPro" id="IPR008271">
    <property type="entry name" value="Ser/Thr_kinase_AS"/>
</dbReference>
<gene>
    <name evidence="15" type="ORF">OBRU01_04459</name>
</gene>
<dbReference type="InterPro" id="IPR000961">
    <property type="entry name" value="AGC-kinase_C"/>
</dbReference>
<dbReference type="Pfam" id="PF00433">
    <property type="entry name" value="Pkinase_C"/>
    <property type="match status" value="5"/>
</dbReference>
<comment type="similarity">
    <text evidence="1">Belongs to the protein kinase superfamily. AGC Ser/Thr protein kinase family. RAC subfamily.</text>
</comment>
<comment type="catalytic activity">
    <reaction evidence="10">
        <text>L-seryl-[protein] + ATP = O-phospho-L-seryl-[protein] + ADP + H(+)</text>
        <dbReference type="Rhea" id="RHEA:17989"/>
        <dbReference type="Rhea" id="RHEA-COMP:9863"/>
        <dbReference type="Rhea" id="RHEA-COMP:11604"/>
        <dbReference type="ChEBI" id="CHEBI:15378"/>
        <dbReference type="ChEBI" id="CHEBI:29999"/>
        <dbReference type="ChEBI" id="CHEBI:30616"/>
        <dbReference type="ChEBI" id="CHEBI:83421"/>
        <dbReference type="ChEBI" id="CHEBI:456216"/>
        <dbReference type="EC" id="2.7.11.1"/>
    </reaction>
</comment>
<evidence type="ECO:0000313" key="16">
    <source>
        <dbReference type="Proteomes" id="UP000037510"/>
    </source>
</evidence>
<evidence type="ECO:0000256" key="4">
    <source>
        <dbReference type="ARBA" id="ARBA00022553"/>
    </source>
</evidence>
<evidence type="ECO:0000313" key="15">
    <source>
        <dbReference type="EMBL" id="KOB77215.1"/>
    </source>
</evidence>
<dbReference type="GO" id="GO:0032869">
    <property type="term" value="P:cellular response to insulin stimulus"/>
    <property type="evidence" value="ECO:0007669"/>
    <property type="project" value="UniProtKB-ARBA"/>
</dbReference>
<reference evidence="15 16" key="1">
    <citation type="journal article" date="2015" name="Genome Biol. Evol.">
        <title>The genome of winter moth (Operophtera brumata) provides a genomic perspective on sexual dimorphism and phenology.</title>
        <authorList>
            <person name="Derks M.F."/>
            <person name="Smit S."/>
            <person name="Salis L."/>
            <person name="Schijlen E."/>
            <person name="Bossers A."/>
            <person name="Mateman C."/>
            <person name="Pijl A.S."/>
            <person name="de Ridder D."/>
            <person name="Groenen M.A."/>
            <person name="Visser M.E."/>
            <person name="Megens H.J."/>
        </authorList>
    </citation>
    <scope>NUCLEOTIDE SEQUENCE [LARGE SCALE GENOMIC DNA]</scope>
    <source>
        <strain evidence="15">WM2013NL</strain>
        <tissue evidence="15">Head and thorax</tissue>
    </source>
</reference>
<dbReference type="SMART" id="SM00133">
    <property type="entry name" value="S_TK_X"/>
    <property type="match status" value="1"/>
</dbReference>
<evidence type="ECO:0000259" key="13">
    <source>
        <dbReference type="PROSITE" id="PS50011"/>
    </source>
</evidence>
<evidence type="ECO:0000256" key="11">
    <source>
        <dbReference type="PROSITE-ProRule" id="PRU10141"/>
    </source>
</evidence>
<dbReference type="Proteomes" id="UP000037510">
    <property type="component" value="Unassembled WGS sequence"/>
</dbReference>
<keyword evidence="7 15" id="KW-0418">Kinase</keyword>
<dbReference type="EMBL" id="JTDY01000430">
    <property type="protein sequence ID" value="KOB77215.1"/>
    <property type="molecule type" value="Genomic_DNA"/>
</dbReference>
<dbReference type="SUPFAM" id="SSF50729">
    <property type="entry name" value="PH domain-like"/>
    <property type="match status" value="1"/>
</dbReference>
<evidence type="ECO:0000256" key="6">
    <source>
        <dbReference type="ARBA" id="ARBA00022741"/>
    </source>
</evidence>